<evidence type="ECO:0000313" key="12">
    <source>
        <dbReference type="EMBL" id="CDO92793.1"/>
    </source>
</evidence>
<comment type="caution">
    <text evidence="12">The sequence shown here is derived from an EMBL/GenBank/DDBJ whole genome shotgun (WGS) entry which is preliminary data.</text>
</comment>
<comment type="subcellular location">
    <subcellularLocation>
        <location evidence="1">Nucleus</location>
    </subcellularLocation>
</comment>
<dbReference type="InterPro" id="IPR022209">
    <property type="entry name" value="CWC25"/>
</dbReference>
<feature type="compositionally biased region" description="Basic and acidic residues" evidence="10">
    <location>
        <begin position="100"/>
        <end position="113"/>
    </location>
</feature>
<dbReference type="GO" id="GO:0000398">
    <property type="term" value="P:mRNA splicing, via spliceosome"/>
    <property type="evidence" value="ECO:0007669"/>
    <property type="project" value="TreeGrafter"/>
</dbReference>
<evidence type="ECO:0000256" key="8">
    <source>
        <dbReference type="ARBA" id="ARBA00023242"/>
    </source>
</evidence>
<keyword evidence="6 9" id="KW-0175">Coiled coil</keyword>
<evidence type="ECO:0000313" key="13">
    <source>
        <dbReference type="Proteomes" id="UP000031516"/>
    </source>
</evidence>
<feature type="compositionally biased region" description="Low complexity" evidence="10">
    <location>
        <begin position="196"/>
        <end position="208"/>
    </location>
</feature>
<proteinExistence type="inferred from homology"/>
<reference evidence="12 13" key="1">
    <citation type="submission" date="2014-03" db="EMBL/GenBank/DDBJ databases">
        <title>The genome of Kluyveromyces dobzhanskii.</title>
        <authorList>
            <person name="Nystedt B."/>
            <person name="Astrom S."/>
        </authorList>
    </citation>
    <scope>NUCLEOTIDE SEQUENCE [LARGE SCALE GENOMIC DNA]</scope>
    <source>
        <strain evidence="12 13">CBS 2104</strain>
    </source>
</reference>
<evidence type="ECO:0000256" key="1">
    <source>
        <dbReference type="ARBA" id="ARBA00004123"/>
    </source>
</evidence>
<evidence type="ECO:0000256" key="4">
    <source>
        <dbReference type="ARBA" id="ARBA00022664"/>
    </source>
</evidence>
<dbReference type="GO" id="GO:0005684">
    <property type="term" value="C:U2-type spliceosomal complex"/>
    <property type="evidence" value="ECO:0007669"/>
    <property type="project" value="TreeGrafter"/>
</dbReference>
<dbReference type="OrthoDB" id="21123at2759"/>
<dbReference type="InterPro" id="IPR051376">
    <property type="entry name" value="CWC25_splicing_factor"/>
</dbReference>
<keyword evidence="5" id="KW-0747">Spliceosome</keyword>
<keyword evidence="13" id="KW-1185">Reference proteome</keyword>
<evidence type="ECO:0000256" key="9">
    <source>
        <dbReference type="SAM" id="Coils"/>
    </source>
</evidence>
<feature type="compositionally biased region" description="Basic residues" evidence="10">
    <location>
        <begin position="149"/>
        <end position="158"/>
    </location>
</feature>
<evidence type="ECO:0000256" key="7">
    <source>
        <dbReference type="ARBA" id="ARBA00023187"/>
    </source>
</evidence>
<feature type="region of interest" description="Disordered" evidence="10">
    <location>
        <begin position="100"/>
        <end position="208"/>
    </location>
</feature>
<dbReference type="AlphaFoldDB" id="A0A0A8L3I7"/>
<feature type="compositionally biased region" description="Polar residues" evidence="10">
    <location>
        <begin position="159"/>
        <end position="174"/>
    </location>
</feature>
<evidence type="ECO:0000256" key="5">
    <source>
        <dbReference type="ARBA" id="ARBA00022728"/>
    </source>
</evidence>
<dbReference type="PANTHER" id="PTHR16196">
    <property type="entry name" value="CELL CYCLE CONTROL PROTEIN CWF25"/>
    <property type="match status" value="1"/>
</dbReference>
<gene>
    <name evidence="12" type="ORF">KLDO_g1104</name>
</gene>
<evidence type="ECO:0000256" key="3">
    <source>
        <dbReference type="ARBA" id="ARBA00020646"/>
    </source>
</evidence>
<feature type="domain" description="CBF1-interacting co-repressor CIR N-terminal" evidence="11">
    <location>
        <begin position="9"/>
        <end position="45"/>
    </location>
</feature>
<evidence type="ECO:0000259" key="11">
    <source>
        <dbReference type="SMART" id="SM01083"/>
    </source>
</evidence>
<keyword evidence="7" id="KW-0508">mRNA splicing</keyword>
<feature type="compositionally biased region" description="Basic and acidic residues" evidence="10">
    <location>
        <begin position="176"/>
        <end position="186"/>
    </location>
</feature>
<evidence type="ECO:0000256" key="2">
    <source>
        <dbReference type="ARBA" id="ARBA00006695"/>
    </source>
</evidence>
<dbReference type="Pfam" id="PF12542">
    <property type="entry name" value="CWC25"/>
    <property type="match status" value="1"/>
</dbReference>
<dbReference type="Proteomes" id="UP000031516">
    <property type="component" value="Unassembled WGS sequence"/>
</dbReference>
<feature type="coiled-coil region" evidence="9">
    <location>
        <begin position="19"/>
        <end position="48"/>
    </location>
</feature>
<keyword evidence="8" id="KW-0539">Nucleus</keyword>
<name>A0A0A8L3I7_9SACH</name>
<comment type="similarity">
    <text evidence="2">Belongs to the CWC25 family.</text>
</comment>
<sequence length="208" mass="24563">MSDLNLLKSWNPKLVKNRKKVWEAQQELLEENKKIKERQKEIEKERELERYTSLTRNGKDIAKKQTGLEWMYDDQSTALAENEDYLLGKKEITDTLITLAKDKKTNQEKDDKPQPSMRRKFNGVNDVIDSNPNSNQHDLSNDDPMAKFKTAKQKHMNTLKHQGFTSTTRTQSSYGKAREEGYKSRYNENSTRQPVNRNSRYNNKNYRK</sequence>
<dbReference type="PANTHER" id="PTHR16196:SF0">
    <property type="entry name" value="PRE-MRNA-SPLICING FACTOR CWC25 HOMOLOG"/>
    <property type="match status" value="1"/>
</dbReference>
<accession>A0A0A8L3I7</accession>
<organism evidence="12 13">
    <name type="scientific">Kluyveromyces dobzhanskii CBS 2104</name>
    <dbReference type="NCBI Taxonomy" id="1427455"/>
    <lineage>
        <taxon>Eukaryota</taxon>
        <taxon>Fungi</taxon>
        <taxon>Dikarya</taxon>
        <taxon>Ascomycota</taxon>
        <taxon>Saccharomycotina</taxon>
        <taxon>Saccharomycetes</taxon>
        <taxon>Saccharomycetales</taxon>
        <taxon>Saccharomycetaceae</taxon>
        <taxon>Kluyveromyces</taxon>
    </lineage>
</organism>
<evidence type="ECO:0000256" key="6">
    <source>
        <dbReference type="ARBA" id="ARBA00023054"/>
    </source>
</evidence>
<evidence type="ECO:0000256" key="10">
    <source>
        <dbReference type="SAM" id="MobiDB-lite"/>
    </source>
</evidence>
<dbReference type="EMBL" id="CCBQ010000018">
    <property type="protein sequence ID" value="CDO92793.1"/>
    <property type="molecule type" value="Genomic_DNA"/>
</dbReference>
<feature type="compositionally biased region" description="Polar residues" evidence="10">
    <location>
        <begin position="128"/>
        <end position="138"/>
    </location>
</feature>
<dbReference type="Pfam" id="PF10197">
    <property type="entry name" value="Cir_N"/>
    <property type="match status" value="1"/>
</dbReference>
<dbReference type="SMART" id="SM01083">
    <property type="entry name" value="Cir_N"/>
    <property type="match status" value="1"/>
</dbReference>
<dbReference type="InterPro" id="IPR019339">
    <property type="entry name" value="CIR_N_dom"/>
</dbReference>
<protein>
    <recommendedName>
        <fullName evidence="3">Pre-mRNA-splicing factor CWC25</fullName>
    </recommendedName>
</protein>
<keyword evidence="4" id="KW-0507">mRNA processing</keyword>